<proteinExistence type="predicted"/>
<dbReference type="PANTHER" id="PTHR45947:SF14">
    <property type="entry name" value="SLL1723 PROTEIN"/>
    <property type="match status" value="1"/>
</dbReference>
<dbReference type="InterPro" id="IPR050194">
    <property type="entry name" value="Glycosyltransferase_grp1"/>
</dbReference>
<evidence type="ECO:0000313" key="2">
    <source>
        <dbReference type="EMBL" id="ELY86870.1"/>
    </source>
</evidence>
<sequence>MNILYYLDVFPKVSESFILNEIYELEKRGHNVAVCSLKEPDSEVNHDEYEDLNALIHYVDDPTYTDIIEAFQPELLKSIAGPELLYRTTPKHHAANLIRAKRSIQFIEDINWDIDHVHSHFANVSKFGGKHIATYYDVPFTITTHAYDIYRKPIGKYTKKLLNIADRVITISEYNRKYMKKEMGVETAVDIVRAGIKPEKFSPNQPVRKNRVLTIGRFVEKKGLPYALEAIAKVAAVLPNVEYHIIGAGEQIEPLKRKTEELGLTENVSFLSNVSDERLLTEFDQARCFLLPCVIADSGDRDGIPVVLMESMAMQTPPVSTAISGIPELIDNGENGILVEPKDPESAGKEVIQLLKNDNKYSKLSKKSREKIIKEFNIEKEAEKLESIFVNI</sequence>
<evidence type="ECO:0000259" key="1">
    <source>
        <dbReference type="Pfam" id="PF00534"/>
    </source>
</evidence>
<keyword evidence="3" id="KW-1185">Reference proteome</keyword>
<dbReference type="InterPro" id="IPR001296">
    <property type="entry name" value="Glyco_trans_1"/>
</dbReference>
<name>L9ZK32_NATA2</name>
<dbReference type="PANTHER" id="PTHR45947">
    <property type="entry name" value="SULFOQUINOVOSYL TRANSFERASE SQD2"/>
    <property type="match status" value="1"/>
</dbReference>
<reference evidence="2 3" key="1">
    <citation type="journal article" date="2014" name="PLoS Genet.">
        <title>Phylogenetically driven sequencing of extremely halophilic archaea reveals strategies for static and dynamic osmo-response.</title>
        <authorList>
            <person name="Becker E.A."/>
            <person name="Seitzer P.M."/>
            <person name="Tritt A."/>
            <person name="Larsen D."/>
            <person name="Krusor M."/>
            <person name="Yao A.I."/>
            <person name="Wu D."/>
            <person name="Madern D."/>
            <person name="Eisen J.A."/>
            <person name="Darling A.E."/>
            <person name="Facciotti M.T."/>
        </authorList>
    </citation>
    <scope>NUCLEOTIDE SEQUENCE [LARGE SCALE GENOMIC DNA]</scope>
    <source>
        <strain evidence="2 3">JCM 12890</strain>
    </source>
</reference>
<dbReference type="Proteomes" id="UP000011511">
    <property type="component" value="Unassembled WGS sequence"/>
</dbReference>
<dbReference type="GO" id="GO:0016757">
    <property type="term" value="F:glycosyltransferase activity"/>
    <property type="evidence" value="ECO:0007669"/>
    <property type="project" value="InterPro"/>
</dbReference>
<dbReference type="Pfam" id="PF00534">
    <property type="entry name" value="Glycos_transf_1"/>
    <property type="match status" value="1"/>
</dbReference>
<dbReference type="Gene3D" id="3.40.50.2000">
    <property type="entry name" value="Glycogen Phosphorylase B"/>
    <property type="match status" value="2"/>
</dbReference>
<dbReference type="AlphaFoldDB" id="L9ZK32"/>
<feature type="domain" description="Glycosyl transferase family 1" evidence="1">
    <location>
        <begin position="199"/>
        <end position="370"/>
    </location>
</feature>
<keyword evidence="2" id="KW-0808">Transferase</keyword>
<dbReference type="SUPFAM" id="SSF53756">
    <property type="entry name" value="UDP-Glycosyltransferase/glycogen phosphorylase"/>
    <property type="match status" value="1"/>
</dbReference>
<dbReference type="EMBL" id="AOIK01000025">
    <property type="protein sequence ID" value="ELY86870.1"/>
    <property type="molecule type" value="Genomic_DNA"/>
</dbReference>
<comment type="caution">
    <text evidence="2">The sequence shown here is derived from an EMBL/GenBank/DDBJ whole genome shotgun (WGS) entry which is preliminary data.</text>
</comment>
<organism evidence="2 3">
    <name type="scientific">Natrinema altunense (strain JCM 12890 / CGMCC 1.3731 / AJ2)</name>
    <dbReference type="NCBI Taxonomy" id="1227494"/>
    <lineage>
        <taxon>Archaea</taxon>
        <taxon>Methanobacteriati</taxon>
        <taxon>Methanobacteriota</taxon>
        <taxon>Stenosarchaea group</taxon>
        <taxon>Halobacteria</taxon>
        <taxon>Halobacteriales</taxon>
        <taxon>Natrialbaceae</taxon>
        <taxon>Natrinema</taxon>
    </lineage>
</organism>
<gene>
    <name evidence="2" type="ORF">C485_08137</name>
</gene>
<evidence type="ECO:0000313" key="3">
    <source>
        <dbReference type="Proteomes" id="UP000011511"/>
    </source>
</evidence>
<accession>L9ZK32</accession>
<protein>
    <submittedName>
        <fullName evidence="2">Hexosyltransferase/glycosyltransferase</fullName>
    </submittedName>
</protein>